<dbReference type="AlphaFoldDB" id="A0A9P5ZJY6"/>
<protein>
    <submittedName>
        <fullName evidence="2">Uncharacterized protein</fullName>
    </submittedName>
</protein>
<comment type="caution">
    <text evidence="2">The sequence shown here is derived from an EMBL/GenBank/DDBJ whole genome shotgun (WGS) entry which is preliminary data.</text>
</comment>
<dbReference type="EMBL" id="MU154754">
    <property type="protein sequence ID" value="KAF9487724.1"/>
    <property type="molecule type" value="Genomic_DNA"/>
</dbReference>
<proteinExistence type="predicted"/>
<sequence>MFKTCPSDRSLAETCACAPSTPFLLMTQMDMGGIHRPGRRDADTESYMVISEDNAVLDVLPMSMNPSDETVAPTGANAGALCRRKSLVKASCAVRTFLTFGGGKTGMSTTTSDRSSFSEDEDAGSSDDTDTDTDRDVPSIQTVSPVRRGRDPPFPIRPIIPRRLSGTVPATSVVVPAPSSARYTYTYMPPIYPVAEEELEESDTDSMSVYSDDISVCD</sequence>
<feature type="region of interest" description="Disordered" evidence="1">
    <location>
        <begin position="103"/>
        <end position="161"/>
    </location>
</feature>
<reference evidence="2" key="1">
    <citation type="submission" date="2020-11" db="EMBL/GenBank/DDBJ databases">
        <authorList>
            <consortium name="DOE Joint Genome Institute"/>
            <person name="Ahrendt S."/>
            <person name="Riley R."/>
            <person name="Andreopoulos W."/>
            <person name="Labutti K."/>
            <person name="Pangilinan J."/>
            <person name="Ruiz-Duenas F.J."/>
            <person name="Barrasa J.M."/>
            <person name="Sanchez-Garcia M."/>
            <person name="Camarero S."/>
            <person name="Miyauchi S."/>
            <person name="Serrano A."/>
            <person name="Linde D."/>
            <person name="Babiker R."/>
            <person name="Drula E."/>
            <person name="Ayuso-Fernandez I."/>
            <person name="Pacheco R."/>
            <person name="Padilla G."/>
            <person name="Ferreira P."/>
            <person name="Barriuso J."/>
            <person name="Kellner H."/>
            <person name="Castanera R."/>
            <person name="Alfaro M."/>
            <person name="Ramirez L."/>
            <person name="Pisabarro A.G."/>
            <person name="Kuo A."/>
            <person name="Tritt A."/>
            <person name="Lipzen A."/>
            <person name="He G."/>
            <person name="Yan M."/>
            <person name="Ng V."/>
            <person name="Cullen D."/>
            <person name="Martin F."/>
            <person name="Rosso M.-N."/>
            <person name="Henrissat B."/>
            <person name="Hibbett D."/>
            <person name="Martinez A.T."/>
            <person name="Grigoriev I.V."/>
        </authorList>
    </citation>
    <scope>NUCLEOTIDE SEQUENCE</scope>
    <source>
        <strain evidence="2">ATCC 90797</strain>
    </source>
</reference>
<keyword evidence="3" id="KW-1185">Reference proteome</keyword>
<dbReference type="Proteomes" id="UP000807025">
    <property type="component" value="Unassembled WGS sequence"/>
</dbReference>
<gene>
    <name evidence="2" type="ORF">BDN71DRAFT_599785</name>
</gene>
<name>A0A9P5ZJY6_PLEER</name>
<evidence type="ECO:0000313" key="3">
    <source>
        <dbReference type="Proteomes" id="UP000807025"/>
    </source>
</evidence>
<feature type="compositionally biased region" description="Acidic residues" evidence="1">
    <location>
        <begin position="118"/>
        <end position="131"/>
    </location>
</feature>
<evidence type="ECO:0000256" key="1">
    <source>
        <dbReference type="SAM" id="MobiDB-lite"/>
    </source>
</evidence>
<dbReference type="OrthoDB" id="10530686at2759"/>
<accession>A0A9P5ZJY6</accession>
<feature type="region of interest" description="Disordered" evidence="1">
    <location>
        <begin position="199"/>
        <end position="218"/>
    </location>
</feature>
<organism evidence="2 3">
    <name type="scientific">Pleurotus eryngii</name>
    <name type="common">Boletus of the steppes</name>
    <dbReference type="NCBI Taxonomy" id="5323"/>
    <lineage>
        <taxon>Eukaryota</taxon>
        <taxon>Fungi</taxon>
        <taxon>Dikarya</taxon>
        <taxon>Basidiomycota</taxon>
        <taxon>Agaricomycotina</taxon>
        <taxon>Agaricomycetes</taxon>
        <taxon>Agaricomycetidae</taxon>
        <taxon>Agaricales</taxon>
        <taxon>Pleurotineae</taxon>
        <taxon>Pleurotaceae</taxon>
        <taxon>Pleurotus</taxon>
    </lineage>
</organism>
<evidence type="ECO:0000313" key="2">
    <source>
        <dbReference type="EMBL" id="KAF9487724.1"/>
    </source>
</evidence>